<sequence>MQKCVFGKLVLKLDSLKTKGKYKGEENSFRKNFGRIDPQTREKTYP</sequence>
<dbReference type="PATRIC" id="fig|280505.15.peg.3262"/>
<dbReference type="AlphaFoldDB" id="A0A0S2IV63"/>
<gene>
    <name evidence="1" type="ORF">LBBP_03344</name>
</gene>
<name>A0A0S2IV63_LEPBO</name>
<organism evidence="1">
    <name type="scientific">Leptospira borgpetersenii serovar Ballum</name>
    <dbReference type="NCBI Taxonomy" id="280505"/>
    <lineage>
        <taxon>Bacteria</taxon>
        <taxon>Pseudomonadati</taxon>
        <taxon>Spirochaetota</taxon>
        <taxon>Spirochaetia</taxon>
        <taxon>Leptospirales</taxon>
        <taxon>Leptospiraceae</taxon>
        <taxon>Leptospira</taxon>
    </lineage>
</organism>
<evidence type="ECO:0000313" key="1">
    <source>
        <dbReference type="EMBL" id="ALO27540.1"/>
    </source>
</evidence>
<dbReference type="Proteomes" id="UP000058857">
    <property type="component" value="Chromosome 1"/>
</dbReference>
<proteinExistence type="predicted"/>
<protein>
    <submittedName>
        <fullName evidence="1">Uncharacterized protein</fullName>
    </submittedName>
</protein>
<dbReference type="EMBL" id="CP012029">
    <property type="protein sequence ID" value="ALO27540.1"/>
    <property type="molecule type" value="Genomic_DNA"/>
</dbReference>
<evidence type="ECO:0000313" key="2">
    <source>
        <dbReference type="Proteomes" id="UP000058857"/>
    </source>
</evidence>
<accession>A0A0S2IV63</accession>
<reference evidence="1 2" key="1">
    <citation type="journal article" date="2015" name="PLoS Negl. Trop. Dis.">
        <title>Distribution of Plasmids in Distinct Leptospira Pathogenic Species.</title>
        <authorList>
            <person name="Wang Y."/>
            <person name="Zhuang X."/>
            <person name="Zhong Y."/>
            <person name="Zhang C."/>
            <person name="Zhang Y."/>
            <person name="Zeng L."/>
            <person name="Zhu Y."/>
            <person name="He P."/>
            <person name="Dong K."/>
            <person name="Pal U."/>
            <person name="Guo X."/>
            <person name="Qin J."/>
        </authorList>
    </citation>
    <scope>NUCLEOTIDE SEQUENCE [LARGE SCALE GENOMIC DNA]</scope>
    <source>
        <strain evidence="1 2">56604</strain>
    </source>
</reference>